<feature type="transmembrane region" description="Helical" evidence="2">
    <location>
        <begin position="388"/>
        <end position="412"/>
    </location>
</feature>
<dbReference type="GO" id="GO:0016137">
    <property type="term" value="P:glycoside metabolic process"/>
    <property type="evidence" value="ECO:0007669"/>
    <property type="project" value="UniProtKB-ARBA"/>
</dbReference>
<reference evidence="3" key="1">
    <citation type="submission" date="2022-06" db="EMBL/GenBank/DDBJ databases">
        <title>Rothia sp. isolated from sandalwood seedling.</title>
        <authorList>
            <person name="Tuikhar N."/>
            <person name="Kirdat K."/>
            <person name="Thorat V."/>
            <person name="Swetha P."/>
            <person name="Padma S."/>
            <person name="Sundararaj R."/>
            <person name="Yadav A."/>
        </authorList>
    </citation>
    <scope>NUCLEOTIDE SEQUENCE</scope>
    <source>
        <strain evidence="3">AR01</strain>
    </source>
</reference>
<feature type="transmembrane region" description="Helical" evidence="2">
    <location>
        <begin position="330"/>
        <end position="349"/>
    </location>
</feature>
<comment type="caution">
    <text evidence="3">The sequence shown here is derived from an EMBL/GenBank/DDBJ whole genome shotgun (WGS) entry which is preliminary data.</text>
</comment>
<dbReference type="Pfam" id="PF02585">
    <property type="entry name" value="PIG-L"/>
    <property type="match status" value="1"/>
</dbReference>
<sequence length="422" mass="44416">MTDTTAPRYPEQGGFVSPDAVPELLPPGLAPEAATLLFVHAHPDDESIATGAAMARYAGLGARVELLTMTRGEMGEVIGAEHAAQDVRNPERADGGDALARIRERELEAACRELGVAGRRFARRAAAPGFFRDSGMSWDARGAAAPDPAARPDCLTRAPLREAADAVVEVLEELRPDVVVTYDADGGYGHPDHRRTHEAVMAALERAAPEARPRLVWGEEGEADPADERVQAVVRGDAARKRSAMAAHATQVRVGEGTSFALSNDVEQRLSGVEAYRLLARRADAGGPAGEERGVGPAAAGVTGVVLGLLLGFIGTMYHASILYLTGWFVPWGAVLAVLMVLAGTLWAAHHTRRTWATALPGVVAFCTVGLFVFARTDAFLVVPSTRAAIGVAGIVWTLGILAATALGVGIAGRRSMLRHPG</sequence>
<keyword evidence="2" id="KW-0472">Membrane</keyword>
<keyword evidence="4" id="KW-1185">Reference proteome</keyword>
<dbReference type="Gene3D" id="3.40.50.10320">
    <property type="entry name" value="LmbE-like"/>
    <property type="match status" value="1"/>
</dbReference>
<evidence type="ECO:0000256" key="1">
    <source>
        <dbReference type="ARBA" id="ARBA00022833"/>
    </source>
</evidence>
<evidence type="ECO:0000256" key="2">
    <source>
        <dbReference type="SAM" id="Phobius"/>
    </source>
</evidence>
<keyword evidence="2" id="KW-1133">Transmembrane helix</keyword>
<proteinExistence type="predicted"/>
<keyword evidence="2" id="KW-0812">Transmembrane</keyword>
<evidence type="ECO:0000313" key="4">
    <source>
        <dbReference type="Proteomes" id="UP001139502"/>
    </source>
</evidence>
<name>A0A9X2KHQ4_9MICC</name>
<dbReference type="PANTHER" id="PTHR12993:SF26">
    <property type="entry name" value="1D-MYO-INOSITOL 2-ACETAMIDO-2-DEOXY-ALPHA-D-GLUCOPYRANOSIDE DEACETYLASE"/>
    <property type="match status" value="1"/>
</dbReference>
<dbReference type="GO" id="GO:0016811">
    <property type="term" value="F:hydrolase activity, acting on carbon-nitrogen (but not peptide) bonds, in linear amides"/>
    <property type="evidence" value="ECO:0007669"/>
    <property type="project" value="TreeGrafter"/>
</dbReference>
<dbReference type="Proteomes" id="UP001139502">
    <property type="component" value="Unassembled WGS sequence"/>
</dbReference>
<evidence type="ECO:0000313" key="3">
    <source>
        <dbReference type="EMBL" id="MCP3426097.1"/>
    </source>
</evidence>
<dbReference type="InterPro" id="IPR024078">
    <property type="entry name" value="LmbE-like_dom_sf"/>
</dbReference>
<dbReference type="PANTHER" id="PTHR12993">
    <property type="entry name" value="N-ACETYLGLUCOSAMINYL-PHOSPHATIDYLINOSITOL DE-N-ACETYLASE-RELATED"/>
    <property type="match status" value="1"/>
</dbReference>
<keyword evidence="1" id="KW-0862">Zinc</keyword>
<accession>A0A9X2KHQ4</accession>
<gene>
    <name evidence="3" type="ORF">NBM05_08790</name>
</gene>
<dbReference type="RefSeq" id="WP_254166605.1">
    <property type="nucleotide sequence ID" value="NZ_JANAFB010000018.1"/>
</dbReference>
<dbReference type="InterPro" id="IPR003737">
    <property type="entry name" value="GlcNAc_PI_deacetylase-related"/>
</dbReference>
<organism evidence="3 4">
    <name type="scientific">Rothia santali</name>
    <dbReference type="NCBI Taxonomy" id="2949643"/>
    <lineage>
        <taxon>Bacteria</taxon>
        <taxon>Bacillati</taxon>
        <taxon>Actinomycetota</taxon>
        <taxon>Actinomycetes</taxon>
        <taxon>Micrococcales</taxon>
        <taxon>Micrococcaceae</taxon>
        <taxon>Rothia</taxon>
    </lineage>
</organism>
<feature type="transmembrane region" description="Helical" evidence="2">
    <location>
        <begin position="356"/>
        <end position="376"/>
    </location>
</feature>
<dbReference type="SUPFAM" id="SSF102588">
    <property type="entry name" value="LmbE-like"/>
    <property type="match status" value="1"/>
</dbReference>
<dbReference type="AlphaFoldDB" id="A0A9X2KHQ4"/>
<dbReference type="EMBL" id="JANAFB010000018">
    <property type="protein sequence ID" value="MCP3426097.1"/>
    <property type="molecule type" value="Genomic_DNA"/>
</dbReference>
<protein>
    <submittedName>
        <fullName evidence="3">PIG-L family deacetylase</fullName>
    </submittedName>
</protein>
<feature type="transmembrane region" description="Helical" evidence="2">
    <location>
        <begin position="298"/>
        <end position="318"/>
    </location>
</feature>